<dbReference type="EMBL" id="KN834821">
    <property type="protein sequence ID" value="KIK53971.1"/>
    <property type="molecule type" value="Genomic_DNA"/>
</dbReference>
<dbReference type="Gene3D" id="3.30.160.60">
    <property type="entry name" value="Classic Zinc Finger"/>
    <property type="match status" value="2"/>
</dbReference>
<protein>
    <recommendedName>
        <fullName evidence="4">C2H2-type domain-containing protein</fullName>
    </recommendedName>
</protein>
<dbReference type="SUPFAM" id="SSF57667">
    <property type="entry name" value="beta-beta-alpha zinc fingers"/>
    <property type="match status" value="1"/>
</dbReference>
<accession>A0A0D0BGY0</accession>
<organism evidence="2 3">
    <name type="scientific">Collybiopsis luxurians FD-317 M1</name>
    <dbReference type="NCBI Taxonomy" id="944289"/>
    <lineage>
        <taxon>Eukaryota</taxon>
        <taxon>Fungi</taxon>
        <taxon>Dikarya</taxon>
        <taxon>Basidiomycota</taxon>
        <taxon>Agaricomycotina</taxon>
        <taxon>Agaricomycetes</taxon>
        <taxon>Agaricomycetidae</taxon>
        <taxon>Agaricales</taxon>
        <taxon>Marasmiineae</taxon>
        <taxon>Omphalotaceae</taxon>
        <taxon>Collybiopsis</taxon>
        <taxon>Collybiopsis luxurians</taxon>
    </lineage>
</organism>
<sequence length="293" mass="32468">MGLPIDLNPNSDSGHPSVQTLLFQGTAENGGVASNNFFSAPWPLPTQSQHQVCGRVNIPASHSLFNLEPGHRLEHPVSFSPSVPQVDPIDNTGIPLSWSALSTHDALQSESHVARAQCADLSEQSWPNVYGVLKSSVDSGVINFDYSDQYLPAVHPSFDDYSVLESRSSPESPTDKNIPPHLPHEAPSKYPQKGRRSVSSAGIVRASRMRRGVDRKSGKTRPSRFFCPMRECIELDVGFTTKHRYDDHLRRHAGVKPFQCTVCWSAYTNVSDLRRHQKNKKCATIVDSLKVTM</sequence>
<dbReference type="Proteomes" id="UP000053593">
    <property type="component" value="Unassembled WGS sequence"/>
</dbReference>
<keyword evidence="3" id="KW-1185">Reference proteome</keyword>
<proteinExistence type="predicted"/>
<dbReference type="InterPro" id="IPR036236">
    <property type="entry name" value="Znf_C2H2_sf"/>
</dbReference>
<name>A0A0D0BGY0_9AGAR</name>
<dbReference type="OrthoDB" id="427030at2759"/>
<evidence type="ECO:0000313" key="2">
    <source>
        <dbReference type="EMBL" id="KIK53971.1"/>
    </source>
</evidence>
<gene>
    <name evidence="2" type="ORF">GYMLUDRAFT_264847</name>
</gene>
<evidence type="ECO:0000313" key="3">
    <source>
        <dbReference type="Proteomes" id="UP000053593"/>
    </source>
</evidence>
<dbReference type="HOGENOM" id="CLU_068090_0_0_1"/>
<feature type="region of interest" description="Disordered" evidence="1">
    <location>
        <begin position="163"/>
        <end position="201"/>
    </location>
</feature>
<evidence type="ECO:0008006" key="4">
    <source>
        <dbReference type="Google" id="ProtNLM"/>
    </source>
</evidence>
<reference evidence="2 3" key="1">
    <citation type="submission" date="2014-04" db="EMBL/GenBank/DDBJ databases">
        <title>Evolutionary Origins and Diversification of the Mycorrhizal Mutualists.</title>
        <authorList>
            <consortium name="DOE Joint Genome Institute"/>
            <consortium name="Mycorrhizal Genomics Consortium"/>
            <person name="Kohler A."/>
            <person name="Kuo A."/>
            <person name="Nagy L.G."/>
            <person name="Floudas D."/>
            <person name="Copeland A."/>
            <person name="Barry K.W."/>
            <person name="Cichocki N."/>
            <person name="Veneault-Fourrey C."/>
            <person name="LaButti K."/>
            <person name="Lindquist E.A."/>
            <person name="Lipzen A."/>
            <person name="Lundell T."/>
            <person name="Morin E."/>
            <person name="Murat C."/>
            <person name="Riley R."/>
            <person name="Ohm R."/>
            <person name="Sun H."/>
            <person name="Tunlid A."/>
            <person name="Henrissat B."/>
            <person name="Grigoriev I.V."/>
            <person name="Hibbett D.S."/>
            <person name="Martin F."/>
        </authorList>
    </citation>
    <scope>NUCLEOTIDE SEQUENCE [LARGE SCALE GENOMIC DNA]</scope>
    <source>
        <strain evidence="2 3">FD-317 M1</strain>
    </source>
</reference>
<evidence type="ECO:0000256" key="1">
    <source>
        <dbReference type="SAM" id="MobiDB-lite"/>
    </source>
</evidence>
<dbReference type="AlphaFoldDB" id="A0A0D0BGY0"/>